<dbReference type="Pfam" id="PF18925">
    <property type="entry name" value="DUF5675"/>
    <property type="match status" value="1"/>
</dbReference>
<feature type="domain" description="DUF5675" evidence="1">
    <location>
        <begin position="6"/>
        <end position="67"/>
    </location>
</feature>
<gene>
    <name evidence="2" type="ORF">ACFPFU_24095</name>
</gene>
<protein>
    <submittedName>
        <fullName evidence="2">DUF5675 family protein</fullName>
    </submittedName>
</protein>
<dbReference type="RefSeq" id="WP_377069012.1">
    <property type="nucleotide sequence ID" value="NZ_JBHSJJ010000022.1"/>
</dbReference>
<comment type="caution">
    <text evidence="2">The sequence shown here is derived from an EMBL/GenBank/DDBJ whole genome shotgun (WGS) entry which is preliminary data.</text>
</comment>
<reference evidence="3" key="1">
    <citation type="journal article" date="2019" name="Int. J. Syst. Evol. Microbiol.">
        <title>The Global Catalogue of Microorganisms (GCM) 10K type strain sequencing project: providing services to taxonomists for standard genome sequencing and annotation.</title>
        <authorList>
            <consortium name="The Broad Institute Genomics Platform"/>
            <consortium name="The Broad Institute Genome Sequencing Center for Infectious Disease"/>
            <person name="Wu L."/>
            <person name="Ma J."/>
        </authorList>
    </citation>
    <scope>NUCLEOTIDE SEQUENCE [LARGE SCALE GENOMIC DNA]</scope>
    <source>
        <strain evidence="3">CGMCC 4.7466</strain>
    </source>
</reference>
<keyword evidence="3" id="KW-1185">Reference proteome</keyword>
<name>A0ABV9T7T7_9BACT</name>
<evidence type="ECO:0000313" key="3">
    <source>
        <dbReference type="Proteomes" id="UP001595818"/>
    </source>
</evidence>
<sequence length="146" mass="16368">MRLLMIRRYRRDGTRGVVTQGHKILALTFEQAHEAFHPRLPCIPEGAYPVSPGYSEKQGWYLTVKTAHGNCPFLPAESIKMQKSRAIAPATFFTAEGKPMFSRLANVKLTTAILEAIEKGEEVVLEIISENNPETVRSWNLKVANS</sequence>
<dbReference type="EMBL" id="JBHSJJ010000022">
    <property type="protein sequence ID" value="MFC4874807.1"/>
    <property type="molecule type" value="Genomic_DNA"/>
</dbReference>
<accession>A0ABV9T7T7</accession>
<dbReference type="InterPro" id="IPR043732">
    <property type="entry name" value="DUF5675"/>
</dbReference>
<dbReference type="Proteomes" id="UP001595818">
    <property type="component" value="Unassembled WGS sequence"/>
</dbReference>
<proteinExistence type="predicted"/>
<evidence type="ECO:0000259" key="1">
    <source>
        <dbReference type="Pfam" id="PF18925"/>
    </source>
</evidence>
<evidence type="ECO:0000313" key="2">
    <source>
        <dbReference type="EMBL" id="MFC4874807.1"/>
    </source>
</evidence>
<organism evidence="2 3">
    <name type="scientific">Negadavirga shengliensis</name>
    <dbReference type="NCBI Taxonomy" id="1389218"/>
    <lineage>
        <taxon>Bacteria</taxon>
        <taxon>Pseudomonadati</taxon>
        <taxon>Bacteroidota</taxon>
        <taxon>Cytophagia</taxon>
        <taxon>Cytophagales</taxon>
        <taxon>Cyclobacteriaceae</taxon>
        <taxon>Negadavirga</taxon>
    </lineage>
</organism>